<organism evidence="11 12">
    <name type="scientific">Aspergillus pseudoustus</name>
    <dbReference type="NCBI Taxonomy" id="1810923"/>
    <lineage>
        <taxon>Eukaryota</taxon>
        <taxon>Fungi</taxon>
        <taxon>Dikarya</taxon>
        <taxon>Ascomycota</taxon>
        <taxon>Pezizomycotina</taxon>
        <taxon>Eurotiomycetes</taxon>
        <taxon>Eurotiomycetidae</taxon>
        <taxon>Eurotiales</taxon>
        <taxon>Aspergillaceae</taxon>
        <taxon>Aspergillus</taxon>
        <taxon>Aspergillus subgen. Nidulantes</taxon>
    </lineage>
</organism>
<evidence type="ECO:0000256" key="3">
    <source>
        <dbReference type="ARBA" id="ARBA00022833"/>
    </source>
</evidence>
<dbReference type="Gene3D" id="4.10.240.10">
    <property type="entry name" value="Zn(2)-C6 fungal-type DNA-binding domain"/>
    <property type="match status" value="1"/>
</dbReference>
<dbReference type="InterPro" id="IPR007219">
    <property type="entry name" value="XnlR_reg_dom"/>
</dbReference>
<feature type="compositionally biased region" description="Polar residues" evidence="9">
    <location>
        <begin position="801"/>
        <end position="832"/>
    </location>
</feature>
<feature type="compositionally biased region" description="Basic and acidic residues" evidence="9">
    <location>
        <begin position="1"/>
        <end position="11"/>
    </location>
</feature>
<dbReference type="CDD" id="cd00067">
    <property type="entry name" value="GAL4"/>
    <property type="match status" value="1"/>
</dbReference>
<dbReference type="InterPro" id="IPR001138">
    <property type="entry name" value="Zn2Cys6_DnaBD"/>
</dbReference>
<dbReference type="InterPro" id="IPR051089">
    <property type="entry name" value="prtT"/>
</dbReference>
<dbReference type="PANTHER" id="PTHR31845:SF39">
    <property type="entry name" value="TRANSCRIPTION FACTOR PBCR-RELATED"/>
    <property type="match status" value="1"/>
</dbReference>
<evidence type="ECO:0000256" key="4">
    <source>
        <dbReference type="ARBA" id="ARBA00023015"/>
    </source>
</evidence>
<accession>A0ABR4JNS5</accession>
<feature type="compositionally biased region" description="Polar residues" evidence="9">
    <location>
        <begin position="198"/>
        <end position="211"/>
    </location>
</feature>
<feature type="region of interest" description="Disordered" evidence="9">
    <location>
        <begin position="168"/>
        <end position="240"/>
    </location>
</feature>
<dbReference type="EMBL" id="JBFXLU010000107">
    <property type="protein sequence ID" value="KAL2841696.1"/>
    <property type="molecule type" value="Genomic_DNA"/>
</dbReference>
<evidence type="ECO:0000256" key="9">
    <source>
        <dbReference type="SAM" id="MobiDB-lite"/>
    </source>
</evidence>
<evidence type="ECO:0000313" key="12">
    <source>
        <dbReference type="Proteomes" id="UP001610446"/>
    </source>
</evidence>
<dbReference type="Proteomes" id="UP001610446">
    <property type="component" value="Unassembled WGS sequence"/>
</dbReference>
<feature type="compositionally biased region" description="Polar residues" evidence="9">
    <location>
        <begin position="30"/>
        <end position="50"/>
    </location>
</feature>
<gene>
    <name evidence="11" type="ORF">BJY01DRAFT_217227</name>
</gene>
<comment type="subcellular location">
    <subcellularLocation>
        <location evidence="1">Nucleus</location>
    </subcellularLocation>
</comment>
<dbReference type="PROSITE" id="PS00463">
    <property type="entry name" value="ZN2_CY6_FUNGAL_1"/>
    <property type="match status" value="1"/>
</dbReference>
<feature type="compositionally biased region" description="Polar residues" evidence="9">
    <location>
        <begin position="740"/>
        <end position="757"/>
    </location>
</feature>
<feature type="region of interest" description="Disordered" evidence="9">
    <location>
        <begin position="1"/>
        <end position="67"/>
    </location>
</feature>
<feature type="compositionally biased region" description="Low complexity" evidence="9">
    <location>
        <begin position="716"/>
        <end position="738"/>
    </location>
</feature>
<dbReference type="PROSITE" id="PS50048">
    <property type="entry name" value="ZN2_CY6_FUNGAL_2"/>
    <property type="match status" value="1"/>
</dbReference>
<dbReference type="SUPFAM" id="SSF57701">
    <property type="entry name" value="Zn2/Cys6 DNA-binding domain"/>
    <property type="match status" value="1"/>
</dbReference>
<feature type="compositionally biased region" description="Low complexity" evidence="9">
    <location>
        <begin position="776"/>
        <end position="798"/>
    </location>
</feature>
<keyword evidence="6" id="KW-0804">Transcription</keyword>
<evidence type="ECO:0000313" key="11">
    <source>
        <dbReference type="EMBL" id="KAL2841696.1"/>
    </source>
</evidence>
<feature type="region of interest" description="Disordered" evidence="9">
    <location>
        <begin position="142"/>
        <end position="161"/>
    </location>
</feature>
<evidence type="ECO:0000256" key="8">
    <source>
        <dbReference type="SAM" id="Coils"/>
    </source>
</evidence>
<feature type="domain" description="Zn(2)-C6 fungal-type" evidence="10">
    <location>
        <begin position="71"/>
        <end position="105"/>
    </location>
</feature>
<keyword evidence="3" id="KW-0862">Zinc</keyword>
<evidence type="ECO:0000256" key="1">
    <source>
        <dbReference type="ARBA" id="ARBA00004123"/>
    </source>
</evidence>
<evidence type="ECO:0000256" key="7">
    <source>
        <dbReference type="ARBA" id="ARBA00023242"/>
    </source>
</evidence>
<keyword evidence="4" id="KW-0805">Transcription regulation</keyword>
<comment type="caution">
    <text evidence="11">The sequence shown here is derived from an EMBL/GenBank/DDBJ whole genome shotgun (WGS) entry which is preliminary data.</text>
</comment>
<dbReference type="Pfam" id="PF00172">
    <property type="entry name" value="Zn_clus"/>
    <property type="match status" value="1"/>
</dbReference>
<dbReference type="Pfam" id="PF04082">
    <property type="entry name" value="Fungal_trans"/>
    <property type="match status" value="1"/>
</dbReference>
<dbReference type="InterPro" id="IPR036864">
    <property type="entry name" value="Zn2-C6_fun-type_DNA-bd_sf"/>
</dbReference>
<keyword evidence="8" id="KW-0175">Coiled coil</keyword>
<sequence>MEIDPRLEAGRENSSSDSAESVSDYPEPPSQSARRQQPSNPYETQTSLHTSAHLDVADPNDPYSDLKRPRACEACRQLKVRCEPDLNNPDEPCKRCAKAGRSCIVTQPTRKRQKKTDSRVAELERKIDALTATLQTSKQVDALLPSNSNAQATTSRDDHVGRRWLVSGQNAPARSLPTPASQGSKRAFSGELKESRDTASLSTPSQASNPSPAAEQTHDPGAGRWRLAMGAPTPASSRDTKTGLDIIERGLVNYALALESFTRFVDQMADHIPLVVFPPGTQMDHIRRDRPILFHAIVAVSIGRFEPSAQSPLLQELYKTIAERVIVKGEKSLDLVQALLVSCMFYTPPENFEEIKFYQLAQLAVSVGMDIGMNRKSSTKIKPFNLLREVVRNSSTADPDSSESRRTWLGCYFVSVQTSSALRRPILVRWLPYMDECVEILENSPDALPSDKLVIHWAKLARIIEDISSRFFLDDLGVQSFYEPHSQFTLKAFERQLEQWKMETFNTHNTSLMIQAEAIVNVYLHEHSMALENPDEYGKETEVDIGSPHMTARISALSSTLASIHRSIDAVCSVPVRELVNIPTISLARTAFAIVALIKLYSIVTAPSSYIGQVIEPKNLKVDCYLDKVIAHYTAAGSLSGGVTPAKFSTVLSMLRDWFKSRKDQNGVLKDTLETGNKVGMAEVLQNAANQQKQTATYAATATPLHILSKVATDDPNNQSSGSNPQQQQQQPYPSPTSRPGYSSDPSIPQQHQSPSDLLQRLPCIGLDTSCPPPTTTNTTTTAPTAAADSTTTTNPDAWSPYTSQRQFYTTSPFGTTASPNQNQPAPTSGSAATGYPDLTGSVGGGGGIMMPSTPGVFAPEFGIQVNYTDPNLFAFYEWLGDGVSNFPVPPEGSGFF</sequence>
<keyword evidence="12" id="KW-1185">Reference proteome</keyword>
<name>A0ABR4JNS5_9EURO</name>
<evidence type="ECO:0000256" key="6">
    <source>
        <dbReference type="ARBA" id="ARBA00023163"/>
    </source>
</evidence>
<feature type="coiled-coil region" evidence="8">
    <location>
        <begin position="113"/>
        <end position="140"/>
    </location>
</feature>
<protein>
    <recommendedName>
        <fullName evidence="10">Zn(2)-C6 fungal-type domain-containing protein</fullName>
    </recommendedName>
</protein>
<reference evidence="11 12" key="1">
    <citation type="submission" date="2024-07" db="EMBL/GenBank/DDBJ databases">
        <title>Section-level genome sequencing and comparative genomics of Aspergillus sections Usti and Cavernicolus.</title>
        <authorList>
            <consortium name="Lawrence Berkeley National Laboratory"/>
            <person name="Nybo J.L."/>
            <person name="Vesth T.C."/>
            <person name="Theobald S."/>
            <person name="Frisvad J.C."/>
            <person name="Larsen T.O."/>
            <person name="Kjaerboelling I."/>
            <person name="Rothschild-Mancinelli K."/>
            <person name="Lyhne E.K."/>
            <person name="Kogle M.E."/>
            <person name="Barry K."/>
            <person name="Clum A."/>
            <person name="Na H."/>
            <person name="Ledsgaard L."/>
            <person name="Lin J."/>
            <person name="Lipzen A."/>
            <person name="Kuo A."/>
            <person name="Riley R."/>
            <person name="Mondo S."/>
            <person name="Labutti K."/>
            <person name="Haridas S."/>
            <person name="Pangalinan J."/>
            <person name="Salamov A.A."/>
            <person name="Simmons B.A."/>
            <person name="Magnuson J.K."/>
            <person name="Chen J."/>
            <person name="Drula E."/>
            <person name="Henrissat B."/>
            <person name="Wiebenga A."/>
            <person name="Lubbers R.J."/>
            <person name="Gomes A.C."/>
            <person name="Makela M.R."/>
            <person name="Stajich J."/>
            <person name="Grigoriev I.V."/>
            <person name="Mortensen U.H."/>
            <person name="De Vries R.P."/>
            <person name="Baker S.E."/>
            <person name="Andersen M.R."/>
        </authorList>
    </citation>
    <scope>NUCLEOTIDE SEQUENCE [LARGE SCALE GENOMIC DNA]</scope>
    <source>
        <strain evidence="11 12">CBS 123904</strain>
    </source>
</reference>
<proteinExistence type="predicted"/>
<evidence type="ECO:0000256" key="5">
    <source>
        <dbReference type="ARBA" id="ARBA00023125"/>
    </source>
</evidence>
<feature type="region of interest" description="Disordered" evidence="9">
    <location>
        <begin position="712"/>
        <end position="836"/>
    </location>
</feature>
<feature type="compositionally biased region" description="Polar residues" evidence="9">
    <location>
        <begin position="142"/>
        <end position="154"/>
    </location>
</feature>
<evidence type="ECO:0000256" key="2">
    <source>
        <dbReference type="ARBA" id="ARBA00022723"/>
    </source>
</evidence>
<dbReference type="CDD" id="cd12148">
    <property type="entry name" value="fungal_TF_MHR"/>
    <property type="match status" value="1"/>
</dbReference>
<keyword evidence="7" id="KW-0539">Nucleus</keyword>
<evidence type="ECO:0000259" key="10">
    <source>
        <dbReference type="PROSITE" id="PS50048"/>
    </source>
</evidence>
<feature type="compositionally biased region" description="Polar residues" evidence="9">
    <location>
        <begin position="168"/>
        <end position="184"/>
    </location>
</feature>
<keyword evidence="5" id="KW-0238">DNA-binding</keyword>
<keyword evidence="2" id="KW-0479">Metal-binding</keyword>
<dbReference type="PANTHER" id="PTHR31845">
    <property type="entry name" value="FINGER DOMAIN PROTEIN, PUTATIVE-RELATED"/>
    <property type="match status" value="1"/>
</dbReference>
<dbReference type="SMART" id="SM00066">
    <property type="entry name" value="GAL4"/>
    <property type="match status" value="1"/>
</dbReference>